<name>A0A6S7BQU8_9BURK</name>
<dbReference type="EMBL" id="CADIKK010000087">
    <property type="protein sequence ID" value="CAB3809898.1"/>
    <property type="molecule type" value="Genomic_DNA"/>
</dbReference>
<dbReference type="Proteomes" id="UP000494365">
    <property type="component" value="Unassembled WGS sequence"/>
</dbReference>
<protein>
    <submittedName>
        <fullName evidence="1">Uncharacterized protein</fullName>
    </submittedName>
</protein>
<reference evidence="1 2" key="1">
    <citation type="submission" date="2020-04" db="EMBL/GenBank/DDBJ databases">
        <authorList>
            <person name="De Canck E."/>
        </authorList>
    </citation>
    <scope>NUCLEOTIDE SEQUENCE [LARGE SCALE GENOMIC DNA]</scope>
    <source>
        <strain evidence="1 2">LMG 28614</strain>
    </source>
</reference>
<evidence type="ECO:0000313" key="1">
    <source>
        <dbReference type="EMBL" id="CAB3809898.1"/>
    </source>
</evidence>
<dbReference type="RefSeq" id="WP_175153965.1">
    <property type="nucleotide sequence ID" value="NZ_CADIKK010000087.1"/>
</dbReference>
<organism evidence="1 2">
    <name type="scientific">Paraburkholderia ultramafica</name>
    <dbReference type="NCBI Taxonomy" id="1544867"/>
    <lineage>
        <taxon>Bacteria</taxon>
        <taxon>Pseudomonadati</taxon>
        <taxon>Pseudomonadota</taxon>
        <taxon>Betaproteobacteria</taxon>
        <taxon>Burkholderiales</taxon>
        <taxon>Burkholderiaceae</taxon>
        <taxon>Paraburkholderia</taxon>
    </lineage>
</organism>
<keyword evidence="2" id="KW-1185">Reference proteome</keyword>
<evidence type="ECO:0000313" key="2">
    <source>
        <dbReference type="Proteomes" id="UP000494365"/>
    </source>
</evidence>
<dbReference type="AlphaFoldDB" id="A0A6S7BQU8"/>
<sequence>MNRCAGAAKLLERERKELAIRALSGSETVSALAGQHDVSRKFIYAQTRKASVALDEAFPCGASDEQVLFDLPVSRRWLNQVTLALTMICRSSFRGVTEFMRDLLGVPISVGSVCNLHQWAAQQAGVINRAQDLAGIRVGLHDEIFQGTQPVLAGVDAASTYCYLLAAEQHRDADTWGVHLLDAKQQGLNPDYTIADAGRGLRAGQQSAWGDTPCHGDVFHIQHQCEVLINTLNSLARGARTRCTKLEARIAKGHVRVTWVAILLPSWNGRVRARRVRIGWPAMCAR</sequence>
<gene>
    <name evidence="1" type="ORF">LMG28614_07158</name>
</gene>
<proteinExistence type="predicted"/>
<accession>A0A6S7BQU8</accession>